<gene>
    <name evidence="10" type="ORF">UFOPK1740_00165</name>
</gene>
<evidence type="ECO:0000256" key="5">
    <source>
        <dbReference type="ARBA" id="ARBA00022840"/>
    </source>
</evidence>
<dbReference type="FunFam" id="3.40.50.300:FF:000425">
    <property type="entry name" value="Probable ABC transporter, ATP-binding subunit"/>
    <property type="match status" value="1"/>
</dbReference>
<dbReference type="PANTHER" id="PTHR42781:SF4">
    <property type="entry name" value="SPERMIDINE_PUTRESCINE IMPORT ATP-BINDING PROTEIN POTA"/>
    <property type="match status" value="1"/>
</dbReference>
<keyword evidence="3" id="KW-0410">Iron transport</keyword>
<dbReference type="SMART" id="SM00382">
    <property type="entry name" value="AAA"/>
    <property type="match status" value="1"/>
</dbReference>
<evidence type="ECO:0000256" key="3">
    <source>
        <dbReference type="ARBA" id="ARBA00022496"/>
    </source>
</evidence>
<keyword evidence="1" id="KW-0813">Transport</keyword>
<dbReference type="EMBL" id="CAEZTU010000004">
    <property type="protein sequence ID" value="CAB4570179.1"/>
    <property type="molecule type" value="Genomic_DNA"/>
</dbReference>
<dbReference type="GO" id="GO:0015408">
    <property type="term" value="F:ABC-type ferric iron transporter activity"/>
    <property type="evidence" value="ECO:0007669"/>
    <property type="project" value="InterPro"/>
</dbReference>
<dbReference type="SUPFAM" id="SSF52540">
    <property type="entry name" value="P-loop containing nucleoside triphosphate hydrolases"/>
    <property type="match status" value="1"/>
</dbReference>
<evidence type="ECO:0000256" key="7">
    <source>
        <dbReference type="ARBA" id="ARBA00023065"/>
    </source>
</evidence>
<dbReference type="InterPro" id="IPR008995">
    <property type="entry name" value="Mo/tungstate-bd_C_term_dom"/>
</dbReference>
<dbReference type="PANTHER" id="PTHR42781">
    <property type="entry name" value="SPERMIDINE/PUTRESCINE IMPORT ATP-BINDING PROTEIN POTA"/>
    <property type="match status" value="1"/>
</dbReference>
<evidence type="ECO:0000256" key="6">
    <source>
        <dbReference type="ARBA" id="ARBA00023004"/>
    </source>
</evidence>
<organism evidence="10">
    <name type="scientific">freshwater metagenome</name>
    <dbReference type="NCBI Taxonomy" id="449393"/>
    <lineage>
        <taxon>unclassified sequences</taxon>
        <taxon>metagenomes</taxon>
        <taxon>ecological metagenomes</taxon>
    </lineage>
</organism>
<dbReference type="Gene3D" id="3.40.50.300">
    <property type="entry name" value="P-loop containing nucleotide triphosphate hydrolases"/>
    <property type="match status" value="1"/>
</dbReference>
<dbReference type="InterPro" id="IPR003439">
    <property type="entry name" value="ABC_transporter-like_ATP-bd"/>
</dbReference>
<keyword evidence="6" id="KW-0408">Iron</keyword>
<evidence type="ECO:0000256" key="1">
    <source>
        <dbReference type="ARBA" id="ARBA00022448"/>
    </source>
</evidence>
<evidence type="ECO:0000256" key="8">
    <source>
        <dbReference type="ARBA" id="ARBA00023136"/>
    </source>
</evidence>
<keyword evidence="5" id="KW-0067">ATP-binding</keyword>
<evidence type="ECO:0000313" key="10">
    <source>
        <dbReference type="EMBL" id="CAB4570179.1"/>
    </source>
</evidence>
<protein>
    <submittedName>
        <fullName evidence="10">Unannotated protein</fullName>
    </submittedName>
</protein>
<dbReference type="AlphaFoldDB" id="A0A6J6E4G9"/>
<sequence>MTFLQIDNLTTKFGNTTVLDSLNLNVEAGSLVSVLGPSGCGKSTLLRSIAGFVPPVSGTIRIAGKLMSVSSVLVPPEKRNIGYVPQEGALFPHLTVEKNISFGLKNDSENKDRVSEILKIVGLVGFEKRMPSQLSGGQQFRVAIARALAPKPALVLLDEPFAALDAELRDDLRVEVKHILTQTNATAILVTHDREEALVMADYVAAMKNGRIIQFGTPHEVYNSPVQPDVALSTGDSIVIPAIKDGKGKVFTIFDESTPENGVQGEVVIRPEEISITADVNNFNATIIEIEYFGHDALVYLEMKKDLKSRISSRISAPIEFKVGQKVLAKHAAQLRWFSKN</sequence>
<dbReference type="Pfam" id="PF08402">
    <property type="entry name" value="TOBE_2"/>
    <property type="match status" value="1"/>
</dbReference>
<accession>A0A6J6E4G9</accession>
<dbReference type="GO" id="GO:0005524">
    <property type="term" value="F:ATP binding"/>
    <property type="evidence" value="ECO:0007669"/>
    <property type="project" value="UniProtKB-KW"/>
</dbReference>
<dbReference type="Pfam" id="PF00005">
    <property type="entry name" value="ABC_tran"/>
    <property type="match status" value="1"/>
</dbReference>
<dbReference type="InterPro" id="IPR027417">
    <property type="entry name" value="P-loop_NTPase"/>
</dbReference>
<keyword evidence="4" id="KW-0547">Nucleotide-binding</keyword>
<evidence type="ECO:0000256" key="2">
    <source>
        <dbReference type="ARBA" id="ARBA00022475"/>
    </source>
</evidence>
<evidence type="ECO:0000259" key="9">
    <source>
        <dbReference type="PROSITE" id="PS50893"/>
    </source>
</evidence>
<dbReference type="SUPFAM" id="SSF50331">
    <property type="entry name" value="MOP-like"/>
    <property type="match status" value="1"/>
</dbReference>
<keyword evidence="8" id="KW-0472">Membrane</keyword>
<keyword evidence="7" id="KW-0406">Ion transport</keyword>
<proteinExistence type="predicted"/>
<name>A0A6J6E4G9_9ZZZZ</name>
<dbReference type="InterPro" id="IPR050093">
    <property type="entry name" value="ABC_SmlMolc_Importer"/>
</dbReference>
<dbReference type="GO" id="GO:0016887">
    <property type="term" value="F:ATP hydrolysis activity"/>
    <property type="evidence" value="ECO:0007669"/>
    <property type="project" value="InterPro"/>
</dbReference>
<dbReference type="CDD" id="cd03259">
    <property type="entry name" value="ABC_Carb_Solutes_like"/>
    <property type="match status" value="1"/>
</dbReference>
<dbReference type="InterPro" id="IPR003593">
    <property type="entry name" value="AAA+_ATPase"/>
</dbReference>
<dbReference type="InterPro" id="IPR015853">
    <property type="entry name" value="ABC_transpr_FbpC"/>
</dbReference>
<feature type="domain" description="ABC transporter" evidence="9">
    <location>
        <begin position="4"/>
        <end position="234"/>
    </location>
</feature>
<evidence type="ECO:0000256" key="4">
    <source>
        <dbReference type="ARBA" id="ARBA00022741"/>
    </source>
</evidence>
<dbReference type="GO" id="GO:0043190">
    <property type="term" value="C:ATP-binding cassette (ABC) transporter complex"/>
    <property type="evidence" value="ECO:0007669"/>
    <property type="project" value="InterPro"/>
</dbReference>
<dbReference type="PROSITE" id="PS50893">
    <property type="entry name" value="ABC_TRANSPORTER_2"/>
    <property type="match status" value="1"/>
</dbReference>
<dbReference type="InterPro" id="IPR013611">
    <property type="entry name" value="Transp-assoc_OB_typ2"/>
</dbReference>
<reference evidence="10" key="1">
    <citation type="submission" date="2020-05" db="EMBL/GenBank/DDBJ databases">
        <authorList>
            <person name="Chiriac C."/>
            <person name="Salcher M."/>
            <person name="Ghai R."/>
            <person name="Kavagutti S V."/>
        </authorList>
    </citation>
    <scope>NUCLEOTIDE SEQUENCE</scope>
</reference>
<keyword evidence="2" id="KW-1003">Cell membrane</keyword>